<comment type="similarity">
    <text evidence="1 3">Belongs to the ETS family.</text>
</comment>
<proteinExistence type="inferred from homology"/>
<dbReference type="InterPro" id="IPR003118">
    <property type="entry name" value="Pointed_dom"/>
</dbReference>
<dbReference type="GeneID" id="105263620"/>
<dbReference type="GO" id="GO:0043565">
    <property type="term" value="F:sequence-specific DNA binding"/>
    <property type="evidence" value="ECO:0007669"/>
    <property type="project" value="InterPro"/>
</dbReference>
<evidence type="ECO:0000256" key="1">
    <source>
        <dbReference type="ARBA" id="ARBA00005562"/>
    </source>
</evidence>
<keyword evidence="3" id="KW-0539">Nucleus</keyword>
<dbReference type="Gene3D" id="1.10.10.10">
    <property type="entry name" value="Winged helix-like DNA-binding domain superfamily/Winged helix DNA-binding domain"/>
    <property type="match status" value="1"/>
</dbReference>
<dbReference type="PRINTS" id="PR00454">
    <property type="entry name" value="ETSDOMAIN"/>
</dbReference>
<dbReference type="InterPro" id="IPR013761">
    <property type="entry name" value="SAM/pointed_sf"/>
</dbReference>
<dbReference type="SUPFAM" id="SSF47769">
    <property type="entry name" value="SAM/Pointed domain"/>
    <property type="match status" value="1"/>
</dbReference>
<reference evidence="7" key="1">
    <citation type="submission" date="2025-08" db="UniProtKB">
        <authorList>
            <consortium name="RefSeq"/>
        </authorList>
    </citation>
    <scope>IDENTIFICATION</scope>
    <source>
        <strain evidence="7">USDA-PBARC FA_bdor</strain>
        <tissue evidence="7">Whole organism</tissue>
    </source>
</reference>
<dbReference type="PROSITE" id="PS50061">
    <property type="entry name" value="ETS_DOMAIN_3"/>
    <property type="match status" value="1"/>
</dbReference>
<evidence type="ECO:0000256" key="2">
    <source>
        <dbReference type="ARBA" id="ARBA00023125"/>
    </source>
</evidence>
<dbReference type="InterPro" id="IPR046328">
    <property type="entry name" value="ETS_fam"/>
</dbReference>
<dbReference type="GO" id="GO:0030154">
    <property type="term" value="P:cell differentiation"/>
    <property type="evidence" value="ECO:0007669"/>
    <property type="project" value="TreeGrafter"/>
</dbReference>
<evidence type="ECO:0000256" key="3">
    <source>
        <dbReference type="RuleBase" id="RU004019"/>
    </source>
</evidence>
<dbReference type="GO" id="GO:0000981">
    <property type="term" value="F:DNA-binding transcription factor activity, RNA polymerase II-specific"/>
    <property type="evidence" value="ECO:0007669"/>
    <property type="project" value="TreeGrafter"/>
</dbReference>
<evidence type="ECO:0000313" key="7">
    <source>
        <dbReference type="RefSeq" id="XP_011298239.1"/>
    </source>
</evidence>
<dbReference type="SUPFAM" id="SSF46785">
    <property type="entry name" value="Winged helix' DNA-binding domain"/>
    <property type="match status" value="1"/>
</dbReference>
<keyword evidence="6" id="KW-1185">Reference proteome</keyword>
<name>A0A9R1SW60_9HYME</name>
<dbReference type="SMART" id="SM00413">
    <property type="entry name" value="ETS"/>
    <property type="match status" value="1"/>
</dbReference>
<dbReference type="InterPro" id="IPR036390">
    <property type="entry name" value="WH_DNA-bd_sf"/>
</dbReference>
<evidence type="ECO:0000259" key="5">
    <source>
        <dbReference type="PROSITE" id="PS50061"/>
    </source>
</evidence>
<dbReference type="Gene3D" id="1.10.150.50">
    <property type="entry name" value="Transcription Factor, Ets-1"/>
    <property type="match status" value="1"/>
</dbReference>
<organism evidence="6 7">
    <name type="scientific">Fopius arisanus</name>
    <dbReference type="NCBI Taxonomy" id="64838"/>
    <lineage>
        <taxon>Eukaryota</taxon>
        <taxon>Metazoa</taxon>
        <taxon>Ecdysozoa</taxon>
        <taxon>Arthropoda</taxon>
        <taxon>Hexapoda</taxon>
        <taxon>Insecta</taxon>
        <taxon>Pterygota</taxon>
        <taxon>Neoptera</taxon>
        <taxon>Endopterygota</taxon>
        <taxon>Hymenoptera</taxon>
        <taxon>Apocrita</taxon>
        <taxon>Ichneumonoidea</taxon>
        <taxon>Braconidae</taxon>
        <taxon>Opiinae</taxon>
        <taxon>Fopius</taxon>
    </lineage>
</organism>
<dbReference type="PANTHER" id="PTHR11849">
    <property type="entry name" value="ETS"/>
    <property type="match status" value="1"/>
</dbReference>
<dbReference type="Proteomes" id="UP000694866">
    <property type="component" value="Unplaced"/>
</dbReference>
<dbReference type="InterPro" id="IPR036388">
    <property type="entry name" value="WH-like_DNA-bd_sf"/>
</dbReference>
<keyword evidence="2 3" id="KW-0238">DNA-binding</keyword>
<evidence type="ECO:0000256" key="4">
    <source>
        <dbReference type="SAM" id="MobiDB-lite"/>
    </source>
</evidence>
<comment type="subcellular location">
    <subcellularLocation>
        <location evidence="3">Nucleus</location>
    </subcellularLocation>
</comment>
<evidence type="ECO:0000313" key="6">
    <source>
        <dbReference type="Proteomes" id="UP000694866"/>
    </source>
</evidence>
<feature type="region of interest" description="Disordered" evidence="4">
    <location>
        <begin position="217"/>
        <end position="253"/>
    </location>
</feature>
<dbReference type="RefSeq" id="XP_011298239.1">
    <property type="nucleotide sequence ID" value="XM_011299937.1"/>
</dbReference>
<dbReference type="Pfam" id="PF00178">
    <property type="entry name" value="Ets"/>
    <property type="match status" value="1"/>
</dbReference>
<dbReference type="Pfam" id="PF02198">
    <property type="entry name" value="SAM_PNT"/>
    <property type="match status" value="1"/>
</dbReference>
<accession>A0A9R1SW60</accession>
<dbReference type="AlphaFoldDB" id="A0A9R1SW60"/>
<protein>
    <submittedName>
        <fullName evidence="7">ETS-related transcription factor Elf-5 isoform X1</fullName>
    </submittedName>
</protein>
<sequence>METLINFHFNNSHINAYQFFSPVNSTAIIVNFISFNFFLKKPRVVNSMNGVDIPFIKTQSKNFPHTTKKLLQPFYPMLLHDDDLYNTILDMEMTSSQEISHKNESSGGKKCFLGDDAEETDGHAWTTKRIDEWSKGDTINWLLSAASHMGQPYCSIQQSLAIPGRDLVKLKKKEFVLRDHDYGAKLYKLLHSQRMQNVLPNFSSIDRISRDDCRSSGGSTCFSETTESEDNLDIPSKGRTPGRPKGFKQKNSPQNLGKLWEYIRDLLQNPETCPNLIRWEDYSQAKFKFVRSEEVARRWGARNGNTTMTYEKFSRAMRYHYDNQIFQSVKNEKLVYKFGPNAKGWQTDNPNFLRQSS</sequence>
<gene>
    <name evidence="7" type="primary">LOC105263620</name>
</gene>
<dbReference type="OrthoDB" id="5975550at2759"/>
<feature type="domain" description="ETS" evidence="5">
    <location>
        <begin position="257"/>
        <end position="339"/>
    </location>
</feature>
<dbReference type="KEGG" id="fas:105263620"/>
<dbReference type="InterPro" id="IPR000418">
    <property type="entry name" value="Ets_dom"/>
</dbReference>
<dbReference type="PANTHER" id="PTHR11849:SF190">
    <property type="entry name" value="ETS-DOMAIN PROTEIN"/>
    <property type="match status" value="1"/>
</dbReference>
<dbReference type="GO" id="GO:0005634">
    <property type="term" value="C:nucleus"/>
    <property type="evidence" value="ECO:0007669"/>
    <property type="project" value="UniProtKB-SubCell"/>
</dbReference>